<organism evidence="14 15">
    <name type="scientific">Nezara viridula</name>
    <name type="common">Southern green stink bug</name>
    <name type="synonym">Cimex viridulus</name>
    <dbReference type="NCBI Taxonomy" id="85310"/>
    <lineage>
        <taxon>Eukaryota</taxon>
        <taxon>Metazoa</taxon>
        <taxon>Ecdysozoa</taxon>
        <taxon>Arthropoda</taxon>
        <taxon>Hexapoda</taxon>
        <taxon>Insecta</taxon>
        <taxon>Pterygota</taxon>
        <taxon>Neoptera</taxon>
        <taxon>Paraneoptera</taxon>
        <taxon>Hemiptera</taxon>
        <taxon>Heteroptera</taxon>
        <taxon>Panheteroptera</taxon>
        <taxon>Pentatomomorpha</taxon>
        <taxon>Pentatomoidea</taxon>
        <taxon>Pentatomidae</taxon>
        <taxon>Pentatominae</taxon>
        <taxon>Nezara</taxon>
    </lineage>
</organism>
<dbReference type="Pfam" id="PF03291">
    <property type="entry name" value="mRNA_G-N7_MeTrfase"/>
    <property type="match status" value="1"/>
</dbReference>
<dbReference type="GO" id="GO:0004482">
    <property type="term" value="F:mRNA 5'-cap (guanine-N7-)-methyltransferase activity"/>
    <property type="evidence" value="ECO:0007669"/>
    <property type="project" value="UniProtKB-EC"/>
</dbReference>
<comment type="similarity">
    <text evidence="10">Belongs to the class I-like SAM-binding methyltransferase superfamily. mRNA cap 0 methyltransferase family.</text>
</comment>
<feature type="binding site" evidence="11">
    <location>
        <position position="47"/>
    </location>
    <ligand>
        <name>S-adenosyl-L-methionine</name>
        <dbReference type="ChEBI" id="CHEBI:59789"/>
    </ligand>
</feature>
<dbReference type="PANTHER" id="PTHR12189">
    <property type="entry name" value="MRNA GUANINE-7- METHYLTRANSFERASE"/>
    <property type="match status" value="1"/>
</dbReference>
<keyword evidence="3 10" id="KW-0507">mRNA processing</keyword>
<dbReference type="AlphaFoldDB" id="A0A9P0E0J2"/>
<dbReference type="InterPro" id="IPR029063">
    <property type="entry name" value="SAM-dependent_MTases_sf"/>
</dbReference>
<feature type="site" description="mRNA cap binding" evidence="12">
    <location>
        <position position="77"/>
    </location>
</feature>
<evidence type="ECO:0000256" key="10">
    <source>
        <dbReference type="PIRNR" id="PIRNR028762"/>
    </source>
</evidence>
<dbReference type="InterPro" id="IPR016899">
    <property type="entry name" value="mRNA_G-N7_MeTrfase_euk"/>
</dbReference>
<dbReference type="OrthoDB" id="10248867at2759"/>
<dbReference type="Gene3D" id="3.40.50.150">
    <property type="entry name" value="Vaccinia Virus protein VP39"/>
    <property type="match status" value="1"/>
</dbReference>
<feature type="binding site" evidence="11">
    <location>
        <position position="74"/>
    </location>
    <ligand>
        <name>S-adenosyl-L-methionine</name>
        <dbReference type="ChEBI" id="CHEBI:59789"/>
    </ligand>
</feature>
<feature type="binding site" evidence="11">
    <location>
        <position position="157"/>
    </location>
    <ligand>
        <name>S-adenosyl-L-methionine</name>
        <dbReference type="ChEBI" id="CHEBI:59789"/>
    </ligand>
</feature>
<dbReference type="PROSITE" id="PS51562">
    <property type="entry name" value="RNA_CAP0_MT"/>
    <property type="match status" value="1"/>
</dbReference>
<evidence type="ECO:0000256" key="1">
    <source>
        <dbReference type="ARBA" id="ARBA00004123"/>
    </source>
</evidence>
<accession>A0A9P0E0J2</accession>
<evidence type="ECO:0000256" key="11">
    <source>
        <dbReference type="PIRSR" id="PIRSR028762-1"/>
    </source>
</evidence>
<evidence type="ECO:0000259" key="13">
    <source>
        <dbReference type="PROSITE" id="PS51562"/>
    </source>
</evidence>
<dbReference type="GO" id="GO:0005634">
    <property type="term" value="C:nucleus"/>
    <property type="evidence" value="ECO:0007669"/>
    <property type="project" value="UniProtKB-SubCell"/>
</dbReference>
<keyword evidence="4 10" id="KW-0808">Transferase</keyword>
<feature type="binding site" evidence="11">
    <location>
        <position position="152"/>
    </location>
    <ligand>
        <name>S-adenosyl-L-methionine</name>
        <dbReference type="ChEBI" id="CHEBI:59789"/>
    </ligand>
</feature>
<protein>
    <recommendedName>
        <fullName evidence="10">mRNA cap guanine-N(7) methyltransferase</fullName>
        <ecNumber evidence="10">2.1.1.56</ecNumber>
    </recommendedName>
    <alternativeName>
        <fullName evidence="10">mRNA (guanine-N(7))-methyltransferase</fullName>
    </alternativeName>
    <alternativeName>
        <fullName evidence="10">mRNA cap methyltransferase</fullName>
    </alternativeName>
</protein>
<comment type="subcellular location">
    <subcellularLocation>
        <location evidence="1 10">Nucleus</location>
    </subcellularLocation>
</comment>
<evidence type="ECO:0000256" key="5">
    <source>
        <dbReference type="ARBA" id="ARBA00022691"/>
    </source>
</evidence>
<feature type="site" description="mRNA cap binding" evidence="12">
    <location>
        <position position="240"/>
    </location>
</feature>
<dbReference type="InterPro" id="IPR004971">
    <property type="entry name" value="mRNA_G-N7_MeTrfase_dom"/>
</dbReference>
<keyword evidence="5 10" id="KW-0949">S-adenosyl-L-methionine</keyword>
<feature type="site" description="mRNA cap binding" evidence="12">
    <location>
        <position position="156"/>
    </location>
</feature>
<evidence type="ECO:0000256" key="8">
    <source>
        <dbReference type="ARBA" id="ARBA00023242"/>
    </source>
</evidence>
<dbReference type="Proteomes" id="UP001152798">
    <property type="component" value="Chromosome 1"/>
</dbReference>
<evidence type="ECO:0000313" key="15">
    <source>
        <dbReference type="Proteomes" id="UP001152798"/>
    </source>
</evidence>
<sequence>MMEVDETSEGSSSNVVAEHYNTMQDKGLDFRNTSRILYLRNFNNWIKSMLLGECIESIQENKPRGSSINAMDLCCGKGGDLLKWKLGNVNHLVCVDIAEISIADCKKRYSQNRQRTPNIFSAEFLVADVTKESLTEKYRNQLSVQLDVVSCQFAFHYCFESLKQAKMMLKNVTDCLKPGGYFIGTMPNAFEIVARQKTAKKDNIGNSIFNISFDEGVTNHYPIFGAKYNFHLEGVVDCPEYLVHFPTLEKLASMYGLKCVKKKRFQNYFEEMRKKGHSLLGRMSALETYPPLANVKLVGRTSEYRHAKEYMKEFYGNKHIGTLSMPEWEVASLYMVFVFQKVGK</sequence>
<comment type="catalytic activity">
    <reaction evidence="9">
        <text>a 5'-end (5'-triphosphoguanosine)-ribonucleoside in mRNA + S-adenosyl-L-methionine = a 5'-end (N(7)-methyl 5'-triphosphoguanosine)-ribonucleoside in mRNA + S-adenosyl-L-homocysteine</text>
        <dbReference type="Rhea" id="RHEA:67008"/>
        <dbReference type="Rhea" id="RHEA-COMP:17166"/>
        <dbReference type="Rhea" id="RHEA-COMP:17167"/>
        <dbReference type="ChEBI" id="CHEBI:57856"/>
        <dbReference type="ChEBI" id="CHEBI:59789"/>
        <dbReference type="ChEBI" id="CHEBI:156461"/>
        <dbReference type="ChEBI" id="CHEBI:167617"/>
        <dbReference type="EC" id="2.1.1.56"/>
    </reaction>
</comment>
<name>A0A9P0E0J2_NEZVI</name>
<feature type="binding site" evidence="11">
    <location>
        <position position="128"/>
    </location>
    <ligand>
        <name>S-adenosyl-L-methionine</name>
        <dbReference type="ChEBI" id="CHEBI:59789"/>
    </ligand>
</feature>
<feature type="binding site" evidence="12">
    <location>
        <begin position="43"/>
        <end position="44"/>
    </location>
    <ligand>
        <name>mRNA</name>
        <dbReference type="ChEBI" id="CHEBI:33699"/>
    </ligand>
</feature>
<evidence type="ECO:0000256" key="3">
    <source>
        <dbReference type="ARBA" id="ARBA00022664"/>
    </source>
</evidence>
<keyword evidence="8 10" id="KW-0539">Nucleus</keyword>
<dbReference type="CDD" id="cd02440">
    <property type="entry name" value="AdoMet_MTases"/>
    <property type="match status" value="1"/>
</dbReference>
<proteinExistence type="inferred from homology"/>
<gene>
    <name evidence="14" type="ORF">NEZAVI_LOCUS264</name>
</gene>
<evidence type="ECO:0000256" key="6">
    <source>
        <dbReference type="ARBA" id="ARBA00022884"/>
    </source>
</evidence>
<dbReference type="PIRSF" id="PIRSF028762">
    <property type="entry name" value="ABD1"/>
    <property type="match status" value="1"/>
</dbReference>
<evidence type="ECO:0000256" key="2">
    <source>
        <dbReference type="ARBA" id="ARBA00022603"/>
    </source>
</evidence>
<keyword evidence="2 10" id="KW-0489">Methyltransferase</keyword>
<keyword evidence="6 10" id="KW-0694">RNA-binding</keyword>
<evidence type="ECO:0000256" key="4">
    <source>
        <dbReference type="ARBA" id="ARBA00022679"/>
    </source>
</evidence>
<evidence type="ECO:0000256" key="7">
    <source>
        <dbReference type="ARBA" id="ARBA00023042"/>
    </source>
</evidence>
<reference evidence="14" key="1">
    <citation type="submission" date="2022-01" db="EMBL/GenBank/DDBJ databases">
        <authorList>
            <person name="King R."/>
        </authorList>
    </citation>
    <scope>NUCLEOTIDE SEQUENCE</scope>
</reference>
<keyword evidence="15" id="KW-1185">Reference proteome</keyword>
<feature type="domain" description="MRNA cap 0 methyltransferase" evidence="13">
    <location>
        <begin position="34"/>
        <end position="342"/>
    </location>
</feature>
<feature type="binding site" evidence="11">
    <location>
        <position position="96"/>
    </location>
    <ligand>
        <name>S-adenosyl-L-methionine</name>
        <dbReference type="ChEBI" id="CHEBI:59789"/>
    </ligand>
</feature>
<dbReference type="PANTHER" id="PTHR12189:SF2">
    <property type="entry name" value="MRNA CAP GUANINE-N7 METHYLTRANSFERASE"/>
    <property type="match status" value="1"/>
</dbReference>
<feature type="site" description="mRNA cap binding" evidence="12">
    <location>
        <position position="334"/>
    </location>
</feature>
<keyword evidence="7 10" id="KW-0506">mRNA capping</keyword>
<evidence type="ECO:0000313" key="14">
    <source>
        <dbReference type="EMBL" id="CAH1388700.1"/>
    </source>
</evidence>
<evidence type="ECO:0000256" key="9">
    <source>
        <dbReference type="ARBA" id="ARBA00044712"/>
    </source>
</evidence>
<dbReference type="EMBL" id="OV725077">
    <property type="protein sequence ID" value="CAH1388700.1"/>
    <property type="molecule type" value="Genomic_DNA"/>
</dbReference>
<evidence type="ECO:0000256" key="12">
    <source>
        <dbReference type="PIRSR" id="PIRSR028762-2"/>
    </source>
</evidence>
<feature type="site" description="mRNA cap binding" evidence="12">
    <location>
        <position position="108"/>
    </location>
</feature>
<feature type="site" description="mRNA cap binding" evidence="12">
    <location>
        <position position="83"/>
    </location>
</feature>
<dbReference type="GO" id="GO:0003723">
    <property type="term" value="F:RNA binding"/>
    <property type="evidence" value="ECO:0007669"/>
    <property type="project" value="UniProtKB-KW"/>
</dbReference>
<dbReference type="InterPro" id="IPR039753">
    <property type="entry name" value="RG7MT1"/>
</dbReference>
<dbReference type="SUPFAM" id="SSF53335">
    <property type="entry name" value="S-adenosyl-L-methionine-dependent methyltransferases"/>
    <property type="match status" value="1"/>
</dbReference>
<dbReference type="EC" id="2.1.1.56" evidence="10"/>